<organism evidence="10 11">
    <name type="scientific">Apiospora rasikravindrae</name>
    <dbReference type="NCBI Taxonomy" id="990691"/>
    <lineage>
        <taxon>Eukaryota</taxon>
        <taxon>Fungi</taxon>
        <taxon>Dikarya</taxon>
        <taxon>Ascomycota</taxon>
        <taxon>Pezizomycotina</taxon>
        <taxon>Sordariomycetes</taxon>
        <taxon>Xylariomycetidae</taxon>
        <taxon>Amphisphaeriales</taxon>
        <taxon>Apiosporaceae</taxon>
        <taxon>Apiospora</taxon>
    </lineage>
</organism>
<dbReference type="PANTHER" id="PTHR45779">
    <property type="entry name" value="PEPTIDYLPROLYL ISOMERASE"/>
    <property type="match status" value="1"/>
</dbReference>
<accession>A0ABR1RQB8</accession>
<proteinExistence type="predicted"/>
<dbReference type="Pfam" id="PF00254">
    <property type="entry name" value="FKBP_C"/>
    <property type="match status" value="2"/>
</dbReference>
<dbReference type="InterPro" id="IPR046357">
    <property type="entry name" value="PPIase_dom_sf"/>
</dbReference>
<comment type="catalytic activity">
    <reaction evidence="1 6">
        <text>[protein]-peptidylproline (omega=180) = [protein]-peptidylproline (omega=0)</text>
        <dbReference type="Rhea" id="RHEA:16237"/>
        <dbReference type="Rhea" id="RHEA-COMP:10747"/>
        <dbReference type="Rhea" id="RHEA-COMP:10748"/>
        <dbReference type="ChEBI" id="CHEBI:83833"/>
        <dbReference type="ChEBI" id="CHEBI:83834"/>
        <dbReference type="EC" id="5.2.1.8"/>
    </reaction>
</comment>
<comment type="caution">
    <text evidence="10">The sequence shown here is derived from an EMBL/GenBank/DDBJ whole genome shotgun (WGS) entry which is preliminary data.</text>
</comment>
<dbReference type="InterPro" id="IPR044609">
    <property type="entry name" value="FKBP2/11"/>
</dbReference>
<keyword evidence="11" id="KW-1185">Reference proteome</keyword>
<protein>
    <recommendedName>
        <fullName evidence="3 6">peptidylprolyl isomerase</fullName>
        <ecNumber evidence="3 6">5.2.1.8</ecNumber>
    </recommendedName>
</protein>
<feature type="signal peptide" evidence="8">
    <location>
        <begin position="1"/>
        <end position="20"/>
    </location>
</feature>
<reference evidence="10 11" key="1">
    <citation type="submission" date="2023-01" db="EMBL/GenBank/DDBJ databases">
        <title>Analysis of 21 Apiospora genomes using comparative genomics revels a genus with tremendous synthesis potential of carbohydrate active enzymes and secondary metabolites.</title>
        <authorList>
            <person name="Sorensen T."/>
        </authorList>
    </citation>
    <scope>NUCLEOTIDE SEQUENCE [LARGE SCALE GENOMIC DNA]</scope>
    <source>
        <strain evidence="10 11">CBS 33761</strain>
    </source>
</reference>
<dbReference type="EMBL" id="JAQQWK010000014">
    <property type="protein sequence ID" value="KAK8016640.1"/>
    <property type="molecule type" value="Genomic_DNA"/>
</dbReference>
<evidence type="ECO:0000256" key="4">
    <source>
        <dbReference type="ARBA" id="ARBA00023110"/>
    </source>
</evidence>
<evidence type="ECO:0000313" key="11">
    <source>
        <dbReference type="Proteomes" id="UP001444661"/>
    </source>
</evidence>
<evidence type="ECO:0000259" key="9">
    <source>
        <dbReference type="PROSITE" id="PS50059"/>
    </source>
</evidence>
<evidence type="ECO:0000256" key="8">
    <source>
        <dbReference type="SAM" id="SignalP"/>
    </source>
</evidence>
<dbReference type="Proteomes" id="UP001444661">
    <property type="component" value="Unassembled WGS sequence"/>
</dbReference>
<sequence>MKNLILPLSLVASAAVGAVAAELKIEVTQAVDCDRKTKKGDAVEMHYKGTLAANGNKFDASYDRNVPFKFNLGTGQVIAGWDEGLLDMVGSRKQYTVSGIITNLDTLTIPPEKGYGQRNMGPIPAGSTLVFETELLGIKGVPKPESIKYKSASSTASSAASDASSTASEAAETASEKATGGVKEAVASAASAAADAAGTMLVDTDDVQEHNEL</sequence>
<dbReference type="PANTHER" id="PTHR45779:SF7">
    <property type="entry name" value="PEPTIDYLPROLYL ISOMERASE"/>
    <property type="match status" value="1"/>
</dbReference>
<evidence type="ECO:0000256" key="6">
    <source>
        <dbReference type="PROSITE-ProRule" id="PRU00277"/>
    </source>
</evidence>
<evidence type="ECO:0000256" key="5">
    <source>
        <dbReference type="ARBA" id="ARBA00023235"/>
    </source>
</evidence>
<keyword evidence="4 6" id="KW-0697">Rotamase</keyword>
<dbReference type="PROSITE" id="PS50059">
    <property type="entry name" value="FKBP_PPIASE"/>
    <property type="match status" value="1"/>
</dbReference>
<keyword evidence="5 6" id="KW-0413">Isomerase</keyword>
<evidence type="ECO:0000256" key="1">
    <source>
        <dbReference type="ARBA" id="ARBA00000971"/>
    </source>
</evidence>
<feature type="region of interest" description="Disordered" evidence="7">
    <location>
        <begin position="152"/>
        <end position="186"/>
    </location>
</feature>
<feature type="domain" description="PPIase FKBP-type" evidence="9">
    <location>
        <begin position="40"/>
        <end position="139"/>
    </location>
</feature>
<keyword evidence="8" id="KW-0732">Signal</keyword>
<feature type="chain" id="PRO_5045987325" description="peptidylprolyl isomerase" evidence="8">
    <location>
        <begin position="21"/>
        <end position="213"/>
    </location>
</feature>
<comment type="function">
    <text evidence="2">PPIases accelerate the folding of proteins. It catalyzes the cis-trans isomerization of proline imidic peptide bonds in oligopeptides.</text>
</comment>
<evidence type="ECO:0000313" key="10">
    <source>
        <dbReference type="EMBL" id="KAK8016640.1"/>
    </source>
</evidence>
<name>A0ABR1RQB8_9PEZI</name>
<gene>
    <name evidence="10" type="ORF">PG993_014829</name>
</gene>
<evidence type="ECO:0000256" key="7">
    <source>
        <dbReference type="SAM" id="MobiDB-lite"/>
    </source>
</evidence>
<evidence type="ECO:0000256" key="3">
    <source>
        <dbReference type="ARBA" id="ARBA00013194"/>
    </source>
</evidence>
<dbReference type="SUPFAM" id="SSF54534">
    <property type="entry name" value="FKBP-like"/>
    <property type="match status" value="1"/>
</dbReference>
<dbReference type="Gene3D" id="3.10.50.40">
    <property type="match status" value="1"/>
</dbReference>
<dbReference type="InterPro" id="IPR001179">
    <property type="entry name" value="PPIase_FKBP_dom"/>
</dbReference>
<dbReference type="EC" id="5.2.1.8" evidence="3 6"/>
<evidence type="ECO:0000256" key="2">
    <source>
        <dbReference type="ARBA" id="ARBA00002388"/>
    </source>
</evidence>